<dbReference type="Proteomes" id="UP001165962">
    <property type="component" value="Unassembled WGS sequence"/>
</dbReference>
<dbReference type="InterPro" id="IPR010380">
    <property type="entry name" value="DUF975"/>
</dbReference>
<reference evidence="2" key="1">
    <citation type="submission" date="2020-03" db="EMBL/GenBank/DDBJ databases">
        <title>Draft sequencing of Paenibacilllus sp. S3N08.</title>
        <authorList>
            <person name="Kim D.-U."/>
        </authorList>
    </citation>
    <scope>NUCLEOTIDE SEQUENCE</scope>
    <source>
        <strain evidence="2">S3N08</strain>
    </source>
</reference>
<dbReference type="Pfam" id="PF06161">
    <property type="entry name" value="DUF975"/>
    <property type="match status" value="1"/>
</dbReference>
<name>A0ABX0JEZ5_9BACL</name>
<dbReference type="PANTHER" id="PTHR40076:SF1">
    <property type="entry name" value="MEMBRANE PROTEIN"/>
    <property type="match status" value="1"/>
</dbReference>
<keyword evidence="1" id="KW-0812">Transmembrane</keyword>
<accession>A0ABX0JEZ5</accession>
<dbReference type="PANTHER" id="PTHR40076">
    <property type="entry name" value="MEMBRANE PROTEIN-RELATED"/>
    <property type="match status" value="1"/>
</dbReference>
<feature type="transmembrane region" description="Helical" evidence="1">
    <location>
        <begin position="157"/>
        <end position="177"/>
    </location>
</feature>
<evidence type="ECO:0000313" key="3">
    <source>
        <dbReference type="Proteomes" id="UP001165962"/>
    </source>
</evidence>
<feature type="transmembrane region" description="Helical" evidence="1">
    <location>
        <begin position="14"/>
        <end position="34"/>
    </location>
</feature>
<organism evidence="2 3">
    <name type="scientific">Paenibacillus agricola</name>
    <dbReference type="NCBI Taxonomy" id="2716264"/>
    <lineage>
        <taxon>Bacteria</taxon>
        <taxon>Bacillati</taxon>
        <taxon>Bacillota</taxon>
        <taxon>Bacilli</taxon>
        <taxon>Bacillales</taxon>
        <taxon>Paenibacillaceae</taxon>
        <taxon>Paenibacillus</taxon>
    </lineage>
</organism>
<gene>
    <name evidence="2" type="ORF">G9U52_26975</name>
</gene>
<dbReference type="RefSeq" id="WP_166153772.1">
    <property type="nucleotide sequence ID" value="NZ_JAAOIW010000012.1"/>
</dbReference>
<proteinExistence type="predicted"/>
<sequence>MWTRRELKTRAKNVLRLTYWKAFLVSLIIGFVGGNGTGGGGTIPTPIGNVFDPDLWESRGSSSYRSNTWPSTFMDVFGEAIESPYFFLVVFIIALICFIIFALVFSFRIFLCYPLEVGSRRYFVRTAQNDNNLNDIEYGFRKTKYLAIVKSMLWKDFINFLWFLLLIIPGIVKSYAYRMVPYILADNANIGYKRALELSNRMTAGQKFRMWVLDLSFIGWYLLGFIALFIGILFVMPYDNATKAELYLVLRQSALDKGDCTYEEFGLDPQ</sequence>
<keyword evidence="1" id="KW-1133">Transmembrane helix</keyword>
<feature type="transmembrane region" description="Helical" evidence="1">
    <location>
        <begin position="218"/>
        <end position="238"/>
    </location>
</feature>
<evidence type="ECO:0000313" key="2">
    <source>
        <dbReference type="EMBL" id="NHN33462.1"/>
    </source>
</evidence>
<comment type="caution">
    <text evidence="2">The sequence shown here is derived from an EMBL/GenBank/DDBJ whole genome shotgun (WGS) entry which is preliminary data.</text>
</comment>
<protein>
    <submittedName>
        <fullName evidence="2">DUF975 family protein</fullName>
    </submittedName>
</protein>
<keyword evidence="1" id="KW-0472">Membrane</keyword>
<feature type="transmembrane region" description="Helical" evidence="1">
    <location>
        <begin position="85"/>
        <end position="111"/>
    </location>
</feature>
<dbReference type="EMBL" id="JAAOIW010000012">
    <property type="protein sequence ID" value="NHN33462.1"/>
    <property type="molecule type" value="Genomic_DNA"/>
</dbReference>
<keyword evidence="3" id="KW-1185">Reference proteome</keyword>
<evidence type="ECO:0000256" key="1">
    <source>
        <dbReference type="SAM" id="Phobius"/>
    </source>
</evidence>